<dbReference type="OrthoDB" id="8019720at2"/>
<keyword evidence="2" id="KW-0175">Coiled coil</keyword>
<feature type="transmembrane region" description="Helical" evidence="3">
    <location>
        <begin position="681"/>
        <end position="704"/>
    </location>
</feature>
<keyword evidence="3" id="KW-1133">Transmembrane helix</keyword>
<reference evidence="6" key="1">
    <citation type="submission" date="2014-05" db="EMBL/GenBank/DDBJ databases">
        <title>ATOL: Assembling a taxonomically balanced genome-scale reconstruction of the evolutionary history of the Enterobacteriaceae.</title>
        <authorList>
            <person name="Plunkett G. III"/>
            <person name="Neeno-Eckwall E.C."/>
            <person name="Glasner J.D."/>
            <person name="Perna N.T."/>
        </authorList>
    </citation>
    <scope>NUCLEOTIDE SEQUENCE [LARGE SCALE GENOMIC DNA]</scope>
    <source>
        <strain evidence="6">ATCC 49490</strain>
    </source>
</reference>
<dbReference type="Pfam" id="PF10145">
    <property type="entry name" value="PhageMin_Tail"/>
    <property type="match status" value="1"/>
</dbReference>
<comment type="caution">
    <text evidence="5">The sequence shown here is derived from an EMBL/GenBank/DDBJ whole genome shotgun (WGS) entry which is preliminary data.</text>
</comment>
<feature type="transmembrane region" description="Helical" evidence="3">
    <location>
        <begin position="576"/>
        <end position="597"/>
    </location>
</feature>
<dbReference type="InterPro" id="IPR010090">
    <property type="entry name" value="Phage_tape_meas"/>
</dbReference>
<evidence type="ECO:0000313" key="5">
    <source>
        <dbReference type="EMBL" id="KFB99454.1"/>
    </source>
</evidence>
<keyword evidence="3" id="KW-0472">Membrane</keyword>
<evidence type="ECO:0000256" key="3">
    <source>
        <dbReference type="SAM" id="Phobius"/>
    </source>
</evidence>
<protein>
    <submittedName>
        <fullName evidence="5">Phage tail tape measure protein</fullName>
    </submittedName>
</protein>
<evidence type="ECO:0000256" key="2">
    <source>
        <dbReference type="SAM" id="Coils"/>
    </source>
</evidence>
<evidence type="ECO:0000256" key="1">
    <source>
        <dbReference type="ARBA" id="ARBA00022612"/>
    </source>
</evidence>
<sequence>MTSLNIRVAFSATDKLTRPINAARQSVGSLSESIQKTQSAIKDLDSQAKGFNRLRDSVQKTSRKIDETSRTLEGLNKAQRDGVQLTDKQREHMTALAAKLERLNTTRTKEMEKLRDASQALRGHGVSLAGSDRTTESAIRRTEQYNQALERERRQLATVTQAQARYSRMKEAGDKLQSTGMKTMAGGAAVFAPVVAAVKSYSNLEDAMKGVSKQVNGLRDDDGNRTSRYTEMQGAIKNASEELPMPRGAVDYAALVEGGARMGVADSNDPWQKQKQDLLSFATTAAMASKAFELPADQLAESMGRIAGLYKIPVRDIASLGDVINYLDDNAKSKGSDIIDVLQRVGGAAEQLGYQNAAAIGSTFLTLGEESSRASNALTAMVRELSTATVQPDRFLEGLNSLGLSAEKIQKNMAKDAMGTIMTVLEATKKLDDSQQMSALTRIFGDDYATAIAKLTNNLPELRRQLELTRTTASRGSMKRESDIDKDSISSQWLITTAALGNNFSALGESLRVPAMEIMTSLTGVLQKLREWIETNPELVASIMKFIAVGGTILTVLGAVMLATGMLLGPLGKLQLGFSLLGSGGGIGRAITLFGAFRNVSGGALTGIRGWGSVFTALSGGLGRLGGLLAPVRGMLLSVFISPLSAVSSLGRVIGGLVLRLSGLPAVWSMITTGVSMLGGVLSFLLSPVGLVVAALVGGAFLIWKYWDQITAFLSGYFARIMEKLAPIRESFSRFSPLFDAIGEAISRVWNWFKELLSPM</sequence>
<feature type="transmembrane region" description="Helical" evidence="3">
    <location>
        <begin position="546"/>
        <end position="569"/>
    </location>
</feature>
<feature type="non-terminal residue" evidence="5">
    <location>
        <position position="760"/>
    </location>
</feature>
<keyword evidence="6" id="KW-1185">Reference proteome</keyword>
<evidence type="ECO:0000313" key="6">
    <source>
        <dbReference type="Proteomes" id="UP000028630"/>
    </source>
</evidence>
<organism evidence="5 6">
    <name type="scientific">Trabulsiella guamensis ATCC 49490</name>
    <dbReference type="NCBI Taxonomy" id="1005994"/>
    <lineage>
        <taxon>Bacteria</taxon>
        <taxon>Pseudomonadati</taxon>
        <taxon>Pseudomonadota</taxon>
        <taxon>Gammaproteobacteria</taxon>
        <taxon>Enterobacterales</taxon>
        <taxon>Enterobacteriaceae</taxon>
        <taxon>Trabulsiella</taxon>
    </lineage>
</organism>
<dbReference type="Proteomes" id="UP000028630">
    <property type="component" value="Unassembled WGS sequence"/>
</dbReference>
<dbReference type="NCBIfam" id="TIGR01760">
    <property type="entry name" value="tape_meas_TP901"/>
    <property type="match status" value="1"/>
</dbReference>
<dbReference type="eggNOG" id="COG5283">
    <property type="taxonomic scope" value="Bacteria"/>
</dbReference>
<feature type="domain" description="Phage tail tape measure protein" evidence="4">
    <location>
        <begin position="236"/>
        <end position="445"/>
    </location>
</feature>
<gene>
    <name evidence="5" type="ORF">GTGU_04137</name>
</gene>
<feature type="coiled-coil region" evidence="2">
    <location>
        <begin position="58"/>
        <end position="162"/>
    </location>
</feature>
<dbReference type="PANTHER" id="PTHR37813">
    <property type="entry name" value="FELS-2 PROPHAGE PROTEIN"/>
    <property type="match status" value="1"/>
</dbReference>
<dbReference type="AlphaFoldDB" id="A0A084ZPR0"/>
<feature type="transmembrane region" description="Helical" evidence="3">
    <location>
        <begin position="603"/>
        <end position="623"/>
    </location>
</feature>
<keyword evidence="3" id="KW-0812">Transmembrane</keyword>
<evidence type="ECO:0000259" key="4">
    <source>
        <dbReference type="Pfam" id="PF10145"/>
    </source>
</evidence>
<proteinExistence type="predicted"/>
<accession>A0A084ZPR0</accession>
<name>A0A084ZPR0_9ENTR</name>
<feature type="transmembrane region" description="Helical" evidence="3">
    <location>
        <begin position="635"/>
        <end position="661"/>
    </location>
</feature>
<dbReference type="EMBL" id="JMTB01000116">
    <property type="protein sequence ID" value="KFB99454.1"/>
    <property type="molecule type" value="Genomic_DNA"/>
</dbReference>
<dbReference type="RefSeq" id="WP_038161692.1">
    <property type="nucleotide sequence ID" value="NZ_JMTB01000116.1"/>
</dbReference>
<keyword evidence="1" id="KW-1188">Viral release from host cell</keyword>
<dbReference type="PANTHER" id="PTHR37813:SF1">
    <property type="entry name" value="FELS-2 PROPHAGE PROTEIN"/>
    <property type="match status" value="1"/>
</dbReference>